<proteinExistence type="predicted"/>
<gene>
    <name evidence="1" type="ORF">J8F10_14845</name>
</gene>
<evidence type="ECO:0000313" key="2">
    <source>
        <dbReference type="Proteomes" id="UP000676565"/>
    </source>
</evidence>
<dbReference type="EMBL" id="JAGKQQ010000001">
    <property type="protein sequence ID" value="MBP3956555.1"/>
    <property type="molecule type" value="Genomic_DNA"/>
</dbReference>
<reference evidence="1 2" key="1">
    <citation type="submission" date="2021-04" db="EMBL/GenBank/DDBJ databases">
        <authorList>
            <person name="Ivanova A."/>
        </authorList>
    </citation>
    <scope>NUCLEOTIDE SEQUENCE [LARGE SCALE GENOMIC DNA]</scope>
    <source>
        <strain evidence="1 2">G18</strain>
    </source>
</reference>
<name>A0ABS5BTD2_9BACT</name>
<dbReference type="Proteomes" id="UP000676565">
    <property type="component" value="Unassembled WGS sequence"/>
</dbReference>
<evidence type="ECO:0008006" key="3">
    <source>
        <dbReference type="Google" id="ProtNLM"/>
    </source>
</evidence>
<comment type="caution">
    <text evidence="1">The sequence shown here is derived from an EMBL/GenBank/DDBJ whole genome shotgun (WGS) entry which is preliminary data.</text>
</comment>
<organism evidence="1 2">
    <name type="scientific">Gemmata palustris</name>
    <dbReference type="NCBI Taxonomy" id="2822762"/>
    <lineage>
        <taxon>Bacteria</taxon>
        <taxon>Pseudomonadati</taxon>
        <taxon>Planctomycetota</taxon>
        <taxon>Planctomycetia</taxon>
        <taxon>Gemmatales</taxon>
        <taxon>Gemmataceae</taxon>
        <taxon>Gemmata</taxon>
    </lineage>
</organism>
<accession>A0ABS5BTD2</accession>
<keyword evidence="2" id="KW-1185">Reference proteome</keyword>
<protein>
    <recommendedName>
        <fullName evidence="3">2'-5' RNA ligase family protein</fullName>
    </recommendedName>
</protein>
<evidence type="ECO:0000313" key="1">
    <source>
        <dbReference type="EMBL" id="MBP3956555.1"/>
    </source>
</evidence>
<sequence>MRSIGTYRFSPEVRTGSHGRRDGGSTRWWLIIDCDPDLGRYLRHLFTVGHYRTRSLQQPLWGPHISVIRGNEPPDPAAWGQLDGAAVEFEYDSVVRETGGFVWCPVECPEALAVRETLGLPRCPDPPLHLTIGNFNYGASGRAEPDAAPDPAT</sequence>
<dbReference type="RefSeq" id="WP_210654788.1">
    <property type="nucleotide sequence ID" value="NZ_JAGKQQ010000001.1"/>
</dbReference>